<keyword evidence="1" id="KW-0472">Membrane</keyword>
<dbReference type="RefSeq" id="WP_203780434.1">
    <property type="nucleotide sequence ID" value="NZ_BOMV01000009.1"/>
</dbReference>
<reference evidence="3" key="1">
    <citation type="submission" date="2021-01" db="EMBL/GenBank/DDBJ databases">
        <title>Whole genome shotgun sequence of Actinoplanes rishiriensis NBRC 108556.</title>
        <authorList>
            <person name="Komaki H."/>
            <person name="Tamura T."/>
        </authorList>
    </citation>
    <scope>NUCLEOTIDE SEQUENCE</scope>
    <source>
        <strain evidence="3">NBRC 108556</strain>
    </source>
</reference>
<protein>
    <recommendedName>
        <fullName evidence="2">DUF1468 domain-containing protein</fullName>
    </recommendedName>
</protein>
<proteinExistence type="predicted"/>
<keyword evidence="1" id="KW-0812">Transmembrane</keyword>
<feature type="domain" description="DUF1468" evidence="2">
    <location>
        <begin position="16"/>
        <end position="148"/>
    </location>
</feature>
<evidence type="ECO:0000259" key="2">
    <source>
        <dbReference type="Pfam" id="PF07331"/>
    </source>
</evidence>
<dbReference type="EMBL" id="BOMV01000009">
    <property type="protein sequence ID" value="GIE94110.1"/>
    <property type="molecule type" value="Genomic_DNA"/>
</dbReference>
<dbReference type="Pfam" id="PF07331">
    <property type="entry name" value="TctB"/>
    <property type="match status" value="1"/>
</dbReference>
<evidence type="ECO:0000256" key="1">
    <source>
        <dbReference type="SAM" id="Phobius"/>
    </source>
</evidence>
<dbReference type="InterPro" id="IPR009936">
    <property type="entry name" value="DUF1468"/>
</dbReference>
<keyword evidence="1" id="KW-1133">Transmembrane helix</keyword>
<name>A0A919JSP1_9ACTN</name>
<sequence length="151" mass="15255">MTDAPPAAGPVTNVVTAAALVAVAVAVFLGSLALGVGSPARPGPGTWPLLVSAVLGVLGLALAGLARRTTDAERFTRPGLLVLAAVGGMVVFVALLPVIGFEVPALLVAFAWMRFLGGESWLTAGVVSLATVAVFYLLFVGLLSVPIPHLF</sequence>
<keyword evidence="4" id="KW-1185">Reference proteome</keyword>
<accession>A0A919JSP1</accession>
<gene>
    <name evidence="3" type="ORF">Ari01nite_15750</name>
</gene>
<dbReference type="Proteomes" id="UP000636960">
    <property type="component" value="Unassembled WGS sequence"/>
</dbReference>
<dbReference type="AlphaFoldDB" id="A0A919JSP1"/>
<evidence type="ECO:0000313" key="3">
    <source>
        <dbReference type="EMBL" id="GIE94110.1"/>
    </source>
</evidence>
<comment type="caution">
    <text evidence="3">The sequence shown here is derived from an EMBL/GenBank/DDBJ whole genome shotgun (WGS) entry which is preliminary data.</text>
</comment>
<evidence type="ECO:0000313" key="4">
    <source>
        <dbReference type="Proteomes" id="UP000636960"/>
    </source>
</evidence>
<feature type="transmembrane region" description="Helical" evidence="1">
    <location>
        <begin position="121"/>
        <end position="145"/>
    </location>
</feature>
<feature type="transmembrane region" description="Helical" evidence="1">
    <location>
        <begin position="12"/>
        <end position="34"/>
    </location>
</feature>
<organism evidence="3 4">
    <name type="scientific">Paractinoplanes rishiriensis</name>
    <dbReference type="NCBI Taxonomy" id="1050105"/>
    <lineage>
        <taxon>Bacteria</taxon>
        <taxon>Bacillati</taxon>
        <taxon>Actinomycetota</taxon>
        <taxon>Actinomycetes</taxon>
        <taxon>Micromonosporales</taxon>
        <taxon>Micromonosporaceae</taxon>
        <taxon>Paractinoplanes</taxon>
    </lineage>
</organism>
<feature type="transmembrane region" description="Helical" evidence="1">
    <location>
        <begin position="78"/>
        <end position="101"/>
    </location>
</feature>
<feature type="transmembrane region" description="Helical" evidence="1">
    <location>
        <begin position="46"/>
        <end position="66"/>
    </location>
</feature>